<dbReference type="SMART" id="SM00066">
    <property type="entry name" value="GAL4"/>
    <property type="match status" value="1"/>
</dbReference>
<keyword evidence="2" id="KW-0479">Metal-binding</keyword>
<dbReference type="Pfam" id="PF00172">
    <property type="entry name" value="Zn_clus"/>
    <property type="match status" value="1"/>
</dbReference>
<dbReference type="PROSITE" id="PS50048">
    <property type="entry name" value="ZN2_CY6_FUNGAL_2"/>
    <property type="match status" value="1"/>
</dbReference>
<protein>
    <recommendedName>
        <fullName evidence="9">Zn(2)-C6 fungal-type domain-containing protein</fullName>
    </recommendedName>
</protein>
<evidence type="ECO:0000313" key="10">
    <source>
        <dbReference type="EMBL" id="BCS19654.1"/>
    </source>
</evidence>
<reference evidence="10" key="2">
    <citation type="submission" date="2021-02" db="EMBL/GenBank/DDBJ databases">
        <title>Aspergillus puulaauensis MK2 genome sequence.</title>
        <authorList>
            <person name="Futagami T."/>
            <person name="Mori K."/>
            <person name="Kadooka C."/>
            <person name="Tanaka T."/>
        </authorList>
    </citation>
    <scope>NUCLEOTIDE SEQUENCE</scope>
    <source>
        <strain evidence="10">MK2</strain>
    </source>
</reference>
<evidence type="ECO:0000259" key="9">
    <source>
        <dbReference type="PROSITE" id="PS50048"/>
    </source>
</evidence>
<dbReference type="GO" id="GO:0005634">
    <property type="term" value="C:nucleus"/>
    <property type="evidence" value="ECO:0007669"/>
    <property type="project" value="UniProtKB-SubCell"/>
</dbReference>
<reference evidence="10" key="1">
    <citation type="submission" date="2021-01" db="EMBL/GenBank/DDBJ databases">
        <authorList>
            <consortium name="Aspergillus puulaauensis MK2 genome sequencing consortium"/>
            <person name="Kazuki M."/>
            <person name="Futagami T."/>
        </authorList>
    </citation>
    <scope>NUCLEOTIDE SEQUENCE</scope>
    <source>
        <strain evidence="10">MK2</strain>
    </source>
</reference>
<dbReference type="PANTHER" id="PTHR47782">
    <property type="entry name" value="ZN(II)2CYS6 TRANSCRIPTION FACTOR (EUROFUNG)-RELATED"/>
    <property type="match status" value="1"/>
</dbReference>
<dbReference type="OrthoDB" id="25921at2759"/>
<evidence type="ECO:0000256" key="8">
    <source>
        <dbReference type="SAM" id="MobiDB-lite"/>
    </source>
</evidence>
<evidence type="ECO:0000256" key="2">
    <source>
        <dbReference type="ARBA" id="ARBA00022723"/>
    </source>
</evidence>
<dbReference type="AlphaFoldDB" id="A0A7R7XE27"/>
<feature type="compositionally biased region" description="Polar residues" evidence="8">
    <location>
        <begin position="84"/>
        <end position="98"/>
    </location>
</feature>
<dbReference type="GO" id="GO:0008270">
    <property type="term" value="F:zinc ion binding"/>
    <property type="evidence" value="ECO:0007669"/>
    <property type="project" value="InterPro"/>
</dbReference>
<dbReference type="GO" id="GO:0043565">
    <property type="term" value="F:sequence-specific DNA binding"/>
    <property type="evidence" value="ECO:0007669"/>
    <property type="project" value="TreeGrafter"/>
</dbReference>
<evidence type="ECO:0000256" key="5">
    <source>
        <dbReference type="ARBA" id="ARBA00023125"/>
    </source>
</evidence>
<organism evidence="10 11">
    <name type="scientific">Aspergillus puulaauensis</name>
    <dbReference type="NCBI Taxonomy" id="1220207"/>
    <lineage>
        <taxon>Eukaryota</taxon>
        <taxon>Fungi</taxon>
        <taxon>Dikarya</taxon>
        <taxon>Ascomycota</taxon>
        <taxon>Pezizomycotina</taxon>
        <taxon>Eurotiomycetes</taxon>
        <taxon>Eurotiomycetidae</taxon>
        <taxon>Eurotiales</taxon>
        <taxon>Aspergillaceae</taxon>
        <taxon>Aspergillus</taxon>
    </lineage>
</organism>
<evidence type="ECO:0000256" key="3">
    <source>
        <dbReference type="ARBA" id="ARBA00022833"/>
    </source>
</evidence>
<keyword evidence="11" id="KW-1185">Reference proteome</keyword>
<accession>A0A7R7XE27</accession>
<gene>
    <name evidence="10" type="ORF">APUU_20086S</name>
</gene>
<dbReference type="GO" id="GO:0006351">
    <property type="term" value="P:DNA-templated transcription"/>
    <property type="evidence" value="ECO:0007669"/>
    <property type="project" value="InterPro"/>
</dbReference>
<evidence type="ECO:0000256" key="4">
    <source>
        <dbReference type="ARBA" id="ARBA00023015"/>
    </source>
</evidence>
<dbReference type="Proteomes" id="UP000654913">
    <property type="component" value="Chromosome 2"/>
</dbReference>
<dbReference type="InterPro" id="IPR052202">
    <property type="entry name" value="Yeast_MetPath_Reg"/>
</dbReference>
<dbReference type="EMBL" id="AP024444">
    <property type="protein sequence ID" value="BCS19654.1"/>
    <property type="molecule type" value="Genomic_DNA"/>
</dbReference>
<evidence type="ECO:0000256" key="1">
    <source>
        <dbReference type="ARBA" id="ARBA00004123"/>
    </source>
</evidence>
<dbReference type="RefSeq" id="XP_041551848.1">
    <property type="nucleotide sequence ID" value="XM_041698688.1"/>
</dbReference>
<evidence type="ECO:0000313" key="11">
    <source>
        <dbReference type="Proteomes" id="UP000654913"/>
    </source>
</evidence>
<dbReference type="CDD" id="cd12148">
    <property type="entry name" value="fungal_TF_MHR"/>
    <property type="match status" value="1"/>
</dbReference>
<dbReference type="GO" id="GO:0045944">
    <property type="term" value="P:positive regulation of transcription by RNA polymerase II"/>
    <property type="evidence" value="ECO:0007669"/>
    <property type="project" value="TreeGrafter"/>
</dbReference>
<name>A0A7R7XE27_9EURO</name>
<keyword evidence="3" id="KW-0862">Zinc</keyword>
<dbReference type="CDD" id="cd00067">
    <property type="entry name" value="GAL4"/>
    <property type="match status" value="1"/>
</dbReference>
<dbReference type="GeneID" id="64969659"/>
<dbReference type="PANTHER" id="PTHR47782:SF12">
    <property type="entry name" value="ZN(II)2CYS6 TRANSCRIPTION FACTOR (EUROFUNG)"/>
    <property type="match status" value="1"/>
</dbReference>
<dbReference type="SUPFAM" id="SSF57701">
    <property type="entry name" value="Zn2/Cys6 DNA-binding domain"/>
    <property type="match status" value="1"/>
</dbReference>
<dbReference type="InterPro" id="IPR001138">
    <property type="entry name" value="Zn2Cys6_DnaBD"/>
</dbReference>
<feature type="region of interest" description="Disordered" evidence="8">
    <location>
        <begin position="79"/>
        <end position="103"/>
    </location>
</feature>
<dbReference type="Gene3D" id="4.10.240.10">
    <property type="entry name" value="Zn(2)-C6 fungal-type DNA-binding domain"/>
    <property type="match status" value="1"/>
</dbReference>
<keyword evidence="5" id="KW-0238">DNA-binding</keyword>
<sequence>MEHITSRSQDLNELLSSLPACCRCRLNRRRCDTQLPSCQNCSKAGAECVFFDHVLQRNQPRSYVATLISRLKEKRGELAARTGQDCSDQGPLSHSPSPDSGRIPSRFGFQTSRYIGNLSCLSHPLSVVNDTTTETATTLAPPALHVEEKLSSDINEDVHGYLMMTYMNNIHSIYPCIDESLPFLSAGWRINRDLNSLDARELFTLELVHSIASQYILQNISTDHQRRSYRVLADECHARALTLFDKAATDISIPTLQAVMLAALHSLFSPQQGNCGQLIGLAVRIAIELSVSDKQNSRSDEAKMLQLYRVTYCIENQVATALDRPALLPERVIRHLSQDIDTRHIQDTLCDLYRIQSRFRSTPDEKAAVSLSQELSSHIEYIEGNTIDHGKANVLATAYETRLLLSPNDDEAAVRLLEIYGQPDYVRTFLSPQCAYRAGVVVSTTASKGCRSAIQAYGRCLVFLEQCSRTWPSASALKQSLESLQ</sequence>
<keyword evidence="7" id="KW-0539">Nucleus</keyword>
<dbReference type="KEGG" id="apuu:APUU_20086S"/>
<keyword evidence="6" id="KW-0804">Transcription</keyword>
<evidence type="ECO:0000256" key="7">
    <source>
        <dbReference type="ARBA" id="ARBA00023242"/>
    </source>
</evidence>
<proteinExistence type="predicted"/>
<dbReference type="GO" id="GO:0000981">
    <property type="term" value="F:DNA-binding transcription factor activity, RNA polymerase II-specific"/>
    <property type="evidence" value="ECO:0007669"/>
    <property type="project" value="InterPro"/>
</dbReference>
<dbReference type="InterPro" id="IPR007219">
    <property type="entry name" value="XnlR_reg_dom"/>
</dbReference>
<feature type="domain" description="Zn(2)-C6 fungal-type" evidence="9">
    <location>
        <begin position="20"/>
        <end position="50"/>
    </location>
</feature>
<keyword evidence="4" id="KW-0805">Transcription regulation</keyword>
<dbReference type="Pfam" id="PF04082">
    <property type="entry name" value="Fungal_trans"/>
    <property type="match status" value="1"/>
</dbReference>
<comment type="subcellular location">
    <subcellularLocation>
        <location evidence="1">Nucleus</location>
    </subcellularLocation>
</comment>
<evidence type="ECO:0000256" key="6">
    <source>
        <dbReference type="ARBA" id="ARBA00023163"/>
    </source>
</evidence>
<dbReference type="PROSITE" id="PS00463">
    <property type="entry name" value="ZN2_CY6_FUNGAL_1"/>
    <property type="match status" value="1"/>
</dbReference>
<dbReference type="InterPro" id="IPR036864">
    <property type="entry name" value="Zn2-C6_fun-type_DNA-bd_sf"/>
</dbReference>